<dbReference type="InterPro" id="IPR001238">
    <property type="entry name" value="DNA-binding_RecF"/>
</dbReference>
<dbReference type="InterPro" id="IPR003395">
    <property type="entry name" value="RecF/RecN/SMC_N"/>
</dbReference>
<evidence type="ECO:0000256" key="4">
    <source>
        <dbReference type="ARBA" id="ARBA00022490"/>
    </source>
</evidence>
<evidence type="ECO:0000256" key="8">
    <source>
        <dbReference type="ARBA" id="ARBA00023125"/>
    </source>
</evidence>
<dbReference type="GO" id="GO:0003697">
    <property type="term" value="F:single-stranded DNA binding"/>
    <property type="evidence" value="ECO:0007669"/>
    <property type="project" value="InterPro"/>
</dbReference>
<evidence type="ECO:0000256" key="7">
    <source>
        <dbReference type="ARBA" id="ARBA00022840"/>
    </source>
</evidence>
<comment type="subcellular location">
    <subcellularLocation>
        <location evidence="1">Cytoplasm</location>
    </subcellularLocation>
</comment>
<dbReference type="PANTHER" id="PTHR32182">
    <property type="entry name" value="DNA REPLICATION AND REPAIR PROTEIN RECF"/>
    <property type="match status" value="1"/>
</dbReference>
<evidence type="ECO:0000259" key="9">
    <source>
        <dbReference type="Pfam" id="PF02463"/>
    </source>
</evidence>
<dbReference type="AlphaFoldDB" id="A0A6J6EYI3"/>
<dbReference type="EMBL" id="CAEZTZ010000026">
    <property type="protein sequence ID" value="CAB4581077.1"/>
    <property type="molecule type" value="Genomic_DNA"/>
</dbReference>
<dbReference type="InterPro" id="IPR027417">
    <property type="entry name" value="P-loop_NTPase"/>
</dbReference>
<accession>A0A6J6EYI3</accession>
<evidence type="ECO:0000256" key="6">
    <source>
        <dbReference type="ARBA" id="ARBA00022741"/>
    </source>
</evidence>
<dbReference type="InterPro" id="IPR042174">
    <property type="entry name" value="RecF_2"/>
</dbReference>
<comment type="similarity">
    <text evidence="2">Belongs to the RecF family.</text>
</comment>
<evidence type="ECO:0000256" key="2">
    <source>
        <dbReference type="ARBA" id="ARBA00008016"/>
    </source>
</evidence>
<dbReference type="Gene3D" id="3.40.50.300">
    <property type="entry name" value="P-loop containing nucleotide triphosphate hydrolases"/>
    <property type="match status" value="1"/>
</dbReference>
<proteinExistence type="inferred from homology"/>
<dbReference type="Pfam" id="PF02463">
    <property type="entry name" value="SMC_N"/>
    <property type="match status" value="1"/>
</dbReference>
<dbReference type="HAMAP" id="MF_00365">
    <property type="entry name" value="RecF"/>
    <property type="match status" value="1"/>
</dbReference>
<dbReference type="GO" id="GO:0006260">
    <property type="term" value="P:DNA replication"/>
    <property type="evidence" value="ECO:0007669"/>
    <property type="project" value="UniProtKB-KW"/>
</dbReference>
<dbReference type="SUPFAM" id="SSF52540">
    <property type="entry name" value="P-loop containing nucleoside triphosphate hydrolases"/>
    <property type="match status" value="1"/>
</dbReference>
<name>A0A6J6EYI3_9ZZZZ</name>
<dbReference type="PROSITE" id="PS00618">
    <property type="entry name" value="RECF_2"/>
    <property type="match status" value="1"/>
</dbReference>
<keyword evidence="6" id="KW-0547">Nucleotide-binding</keyword>
<dbReference type="NCBIfam" id="TIGR00611">
    <property type="entry name" value="recf"/>
    <property type="match status" value="1"/>
</dbReference>
<gene>
    <name evidence="10" type="ORF">UFOPK1767_00329</name>
</gene>
<dbReference type="InterPro" id="IPR018078">
    <property type="entry name" value="DNA-binding_RecF_CS"/>
</dbReference>
<dbReference type="GO" id="GO:0006302">
    <property type="term" value="P:double-strand break repair"/>
    <property type="evidence" value="ECO:0007669"/>
    <property type="project" value="TreeGrafter"/>
</dbReference>
<evidence type="ECO:0000256" key="1">
    <source>
        <dbReference type="ARBA" id="ARBA00004496"/>
    </source>
</evidence>
<evidence type="ECO:0000256" key="3">
    <source>
        <dbReference type="ARBA" id="ARBA00020170"/>
    </source>
</evidence>
<protein>
    <recommendedName>
        <fullName evidence="3">DNA replication and repair protein RecF</fullName>
    </recommendedName>
</protein>
<dbReference type="GO" id="GO:0000731">
    <property type="term" value="P:DNA synthesis involved in DNA repair"/>
    <property type="evidence" value="ECO:0007669"/>
    <property type="project" value="TreeGrafter"/>
</dbReference>
<keyword evidence="7" id="KW-0067">ATP-binding</keyword>
<evidence type="ECO:0000313" key="10">
    <source>
        <dbReference type="EMBL" id="CAB4581077.1"/>
    </source>
</evidence>
<dbReference type="PROSITE" id="PS00617">
    <property type="entry name" value="RECF_1"/>
    <property type="match status" value="1"/>
</dbReference>
<dbReference type="GO" id="GO:0005737">
    <property type="term" value="C:cytoplasm"/>
    <property type="evidence" value="ECO:0007669"/>
    <property type="project" value="UniProtKB-SubCell"/>
</dbReference>
<dbReference type="PANTHER" id="PTHR32182:SF0">
    <property type="entry name" value="DNA REPLICATION AND REPAIR PROTEIN RECF"/>
    <property type="match status" value="1"/>
</dbReference>
<evidence type="ECO:0000256" key="5">
    <source>
        <dbReference type="ARBA" id="ARBA00022705"/>
    </source>
</evidence>
<feature type="domain" description="RecF/RecN/SMC N-terminal" evidence="9">
    <location>
        <begin position="7"/>
        <end position="334"/>
    </location>
</feature>
<reference evidence="10" key="1">
    <citation type="submission" date="2020-05" db="EMBL/GenBank/DDBJ databases">
        <authorList>
            <person name="Chiriac C."/>
            <person name="Salcher M."/>
            <person name="Ghai R."/>
            <person name="Kavagutti S V."/>
        </authorList>
    </citation>
    <scope>NUCLEOTIDE SEQUENCE</scope>
</reference>
<organism evidence="10">
    <name type="scientific">freshwater metagenome</name>
    <dbReference type="NCBI Taxonomy" id="449393"/>
    <lineage>
        <taxon>unclassified sequences</taxon>
        <taxon>metagenomes</taxon>
        <taxon>ecological metagenomes</taxon>
    </lineage>
</organism>
<sequence length="367" mass="40146">MRIISAELIGWRNYEHQSLEFESSPTILVGPNGQGKTNFIEALVYSALGHSHRTASDAILVKSGASEAIIRMTVQHDTRRLAVDLRVTGSGANTIRVNGAVTKRRELARLLPLVLFAPEDMELVRGEPEHRRMFLNDLVAESSPALAGDIADYDRVLRQRNTLLKSLRATSSIPTGTLSTWTESLIGLATRIMVARRHIVDELSPRLSAHYGAIASSTDFATVTMSESIPNDTAEPDIAKALRTLFHVKQRDEIDRGSTLFGPHRDDMLIVLNDLPARTHSSQGEAWSCALSLRLAQVDIVRRDSIAGDPVVVLDDVFSELDAGRRVRLGEHLAGIEHLIITAADVATIPASLVGRQHTVVGGRIDD</sequence>
<dbReference type="GO" id="GO:0005524">
    <property type="term" value="F:ATP binding"/>
    <property type="evidence" value="ECO:0007669"/>
    <property type="project" value="UniProtKB-KW"/>
</dbReference>
<dbReference type="Gene3D" id="1.20.1050.90">
    <property type="entry name" value="RecF/RecN/SMC, N-terminal domain"/>
    <property type="match status" value="1"/>
</dbReference>
<keyword evidence="4" id="KW-0963">Cytoplasm</keyword>
<keyword evidence="8" id="KW-0238">DNA-binding</keyword>
<keyword evidence="5" id="KW-0235">DNA replication</keyword>